<organism evidence="2 3">
    <name type="scientific">Neoroseomonas soli</name>
    <dbReference type="NCBI Taxonomy" id="1081025"/>
    <lineage>
        <taxon>Bacteria</taxon>
        <taxon>Pseudomonadati</taxon>
        <taxon>Pseudomonadota</taxon>
        <taxon>Alphaproteobacteria</taxon>
        <taxon>Acetobacterales</taxon>
        <taxon>Acetobacteraceae</taxon>
        <taxon>Neoroseomonas</taxon>
    </lineage>
</organism>
<feature type="coiled-coil region" evidence="1">
    <location>
        <begin position="90"/>
        <end position="134"/>
    </location>
</feature>
<proteinExistence type="predicted"/>
<accession>A0A9X9X281</accession>
<keyword evidence="3" id="KW-1185">Reference proteome</keyword>
<evidence type="ECO:0000313" key="3">
    <source>
        <dbReference type="Proteomes" id="UP001138751"/>
    </source>
</evidence>
<dbReference type="RefSeq" id="WP_211863916.1">
    <property type="nucleotide sequence ID" value="NZ_JAAEDM010000075.1"/>
</dbReference>
<keyword evidence="1" id="KW-0175">Coiled coil</keyword>
<sequence>MMTADEIAATELRKFLNRVGHVPAVGGFAPEIIQPLANHGDIALRGAASHAREALMARARGDLDMFRTLYAAARNLLLDAERQQTDVAAARAIQTERQQADERVETERAEAQAKVEAERRLAEERVEAEREIRHRGPRAERTSTRTRAGLDAKAFELAATLRPGAYARNGRLNVAKLAKLVADEATIRPEALGEVATIEARIRREAKRRKTCLDEWID</sequence>
<gene>
    <name evidence="2" type="ORF">GXW76_20230</name>
</gene>
<evidence type="ECO:0000313" key="2">
    <source>
        <dbReference type="EMBL" id="MBR0673510.1"/>
    </source>
</evidence>
<evidence type="ECO:0000256" key="1">
    <source>
        <dbReference type="SAM" id="Coils"/>
    </source>
</evidence>
<dbReference type="EMBL" id="JAAEDM010000075">
    <property type="protein sequence ID" value="MBR0673510.1"/>
    <property type="molecule type" value="Genomic_DNA"/>
</dbReference>
<comment type="caution">
    <text evidence="2">The sequence shown here is derived from an EMBL/GenBank/DDBJ whole genome shotgun (WGS) entry which is preliminary data.</text>
</comment>
<name>A0A9X9X281_9PROT</name>
<reference evidence="2" key="1">
    <citation type="submission" date="2020-01" db="EMBL/GenBank/DDBJ databases">
        <authorList>
            <person name="Rat A."/>
        </authorList>
    </citation>
    <scope>NUCLEOTIDE SEQUENCE</scope>
    <source>
        <strain evidence="2">LMG 31231</strain>
    </source>
</reference>
<protein>
    <submittedName>
        <fullName evidence="2">Uncharacterized protein</fullName>
    </submittedName>
</protein>
<dbReference type="Proteomes" id="UP001138751">
    <property type="component" value="Unassembled WGS sequence"/>
</dbReference>
<dbReference type="AlphaFoldDB" id="A0A9X9X281"/>
<reference evidence="2" key="2">
    <citation type="journal article" date="2021" name="Syst. Appl. Microbiol.">
        <title>Roseomonas hellenica sp. nov., isolated from roots of wild-growing Alkanna tinctoria.</title>
        <authorList>
            <person name="Rat A."/>
            <person name="Naranjo H.D."/>
            <person name="Lebbe L."/>
            <person name="Cnockaert M."/>
            <person name="Krigas N."/>
            <person name="Grigoriadou K."/>
            <person name="Maloupa E."/>
            <person name="Willems A."/>
        </authorList>
    </citation>
    <scope>NUCLEOTIDE SEQUENCE</scope>
    <source>
        <strain evidence="2">LMG 31231</strain>
    </source>
</reference>